<evidence type="ECO:0000259" key="1">
    <source>
        <dbReference type="PROSITE" id="PS50234"/>
    </source>
</evidence>
<reference evidence="2 3" key="1">
    <citation type="submission" date="2015-09" db="EMBL/GenBank/DDBJ databases">
        <title>Genome sequence of Oxobacter pfennigii DSM 3222.</title>
        <authorList>
            <person name="Poehlein A."/>
            <person name="Bengelsdorf F.R."/>
            <person name="Schiel-Bengelsdorf B."/>
            <person name="Duerre P."/>
            <person name="Daniel R."/>
        </authorList>
    </citation>
    <scope>NUCLEOTIDE SEQUENCE [LARGE SCALE GENOMIC DNA]</scope>
    <source>
        <strain evidence="2 3">DSM 3222</strain>
    </source>
</reference>
<dbReference type="Pfam" id="PF00092">
    <property type="entry name" value="VWA"/>
    <property type="match status" value="1"/>
</dbReference>
<proteinExistence type="predicted"/>
<dbReference type="InterPro" id="IPR011392">
    <property type="entry name" value="Tellurite-R_TerY"/>
</dbReference>
<dbReference type="SMART" id="SM00327">
    <property type="entry name" value="VWA"/>
    <property type="match status" value="1"/>
</dbReference>
<keyword evidence="3" id="KW-1185">Reference proteome</keyword>
<dbReference type="STRING" id="36849.OXPF_09690"/>
<dbReference type="EMBL" id="LKET01000021">
    <property type="protein sequence ID" value="KPU45735.1"/>
    <property type="molecule type" value="Genomic_DNA"/>
</dbReference>
<dbReference type="Gene3D" id="3.40.50.410">
    <property type="entry name" value="von Willebrand factor, type A domain"/>
    <property type="match status" value="1"/>
</dbReference>
<evidence type="ECO:0000313" key="3">
    <source>
        <dbReference type="Proteomes" id="UP000050326"/>
    </source>
</evidence>
<dbReference type="PIRSF" id="PIRSF020634">
    <property type="entry name" value="TerY_vWA"/>
    <property type="match status" value="1"/>
</dbReference>
<gene>
    <name evidence="2" type="ORF">OXPF_09690</name>
</gene>
<dbReference type="InterPro" id="IPR036465">
    <property type="entry name" value="vWFA_dom_sf"/>
</dbReference>
<accession>A0A0P8WCZ9</accession>
<organism evidence="2 3">
    <name type="scientific">Oxobacter pfennigii</name>
    <dbReference type="NCBI Taxonomy" id="36849"/>
    <lineage>
        <taxon>Bacteria</taxon>
        <taxon>Bacillati</taxon>
        <taxon>Bacillota</taxon>
        <taxon>Clostridia</taxon>
        <taxon>Eubacteriales</taxon>
        <taxon>Clostridiaceae</taxon>
        <taxon>Oxobacter</taxon>
    </lineage>
</organism>
<dbReference type="PATRIC" id="fig|36849.3.peg.1036"/>
<protein>
    <submittedName>
        <fullName evidence="2">von Willebrand factor type A domain protein</fullName>
    </submittedName>
</protein>
<dbReference type="Proteomes" id="UP000050326">
    <property type="component" value="Unassembled WGS sequence"/>
</dbReference>
<dbReference type="RefSeq" id="WP_054874063.1">
    <property type="nucleotide sequence ID" value="NZ_LKET01000021.1"/>
</dbReference>
<comment type="caution">
    <text evidence="2">The sequence shown here is derived from an EMBL/GenBank/DDBJ whole genome shotgun (WGS) entry which is preliminary data.</text>
</comment>
<dbReference type="PROSITE" id="PS50234">
    <property type="entry name" value="VWFA"/>
    <property type="match status" value="1"/>
</dbReference>
<name>A0A0P8WCZ9_9CLOT</name>
<sequence>MMSEFEDQIPFSEIEFAENPEPRCPCLLLLDTSSSMKGRPISELNEGLICFKDELMADELASKRVEIGIITFGPVRVQNSFQTADVFEPSLLNTSGHTPMGAAIETGIEMINKRKSEYRQNGISYYRPWIFLITDGGPTDKWERAAKMIREGEDKKAFMFFAVGVEGANMGILNQIAVRQPLKLKDLRFRDLFSWLSNSLVSVSHSSLGEQVSLKNPEGPDGWAAADD</sequence>
<evidence type="ECO:0000313" key="2">
    <source>
        <dbReference type="EMBL" id="KPU45735.1"/>
    </source>
</evidence>
<dbReference type="SUPFAM" id="SSF53300">
    <property type="entry name" value="vWA-like"/>
    <property type="match status" value="1"/>
</dbReference>
<feature type="domain" description="VWFA" evidence="1">
    <location>
        <begin position="25"/>
        <end position="203"/>
    </location>
</feature>
<dbReference type="InterPro" id="IPR002035">
    <property type="entry name" value="VWF_A"/>
</dbReference>
<dbReference type="AlphaFoldDB" id="A0A0P8WCZ9"/>